<dbReference type="Proteomes" id="UP000242367">
    <property type="component" value="Unassembled WGS sequence"/>
</dbReference>
<dbReference type="InterPro" id="IPR010982">
    <property type="entry name" value="Lambda_DNA-bd_dom_sf"/>
</dbReference>
<dbReference type="GO" id="GO:0003677">
    <property type="term" value="F:DNA binding"/>
    <property type="evidence" value="ECO:0007669"/>
    <property type="project" value="InterPro"/>
</dbReference>
<sequence length="74" mass="8610">MAVDRRKADSWRLGLYLRRTREILDLSYERAAERIGCEVDWLVRVETGFAPLSTAHVRHILERYQDGPPVSGVR</sequence>
<dbReference type="Pfam" id="PF13560">
    <property type="entry name" value="HTH_31"/>
    <property type="match status" value="1"/>
</dbReference>
<comment type="caution">
    <text evidence="1">The sequence shown here is derived from an EMBL/GenBank/DDBJ whole genome shotgun (WGS) entry which is preliminary data.</text>
</comment>
<evidence type="ECO:0008006" key="3">
    <source>
        <dbReference type="Google" id="ProtNLM"/>
    </source>
</evidence>
<reference evidence="1 2" key="1">
    <citation type="journal article" date="2017" name="Chemistry">
        <title>Isolation, Biosynthesis and Chemical Modifications of Rubterolones A-F: Rare Tropolone Alkaloids from Actinomadura sp. 5-2.</title>
        <authorList>
            <person name="Guo H."/>
            <person name="Benndorf R."/>
            <person name="Leichnitz D."/>
            <person name="Klassen J.L."/>
            <person name="Vollmers J."/>
            <person name="Gorls H."/>
            <person name="Steinacker M."/>
            <person name="Weigel C."/>
            <person name="Dahse H.M."/>
            <person name="Kaster A.K."/>
            <person name="de Beer Z.W."/>
            <person name="Poulsen M."/>
            <person name="Beemelmanns C."/>
        </authorList>
    </citation>
    <scope>NUCLEOTIDE SEQUENCE [LARGE SCALE GENOMIC DNA]</scope>
    <source>
        <strain evidence="1 2">5-2</strain>
    </source>
</reference>
<name>A0A2P4UPJ4_9ACTN</name>
<dbReference type="AlphaFoldDB" id="A0A2P4UPJ4"/>
<dbReference type="SUPFAM" id="SSF47413">
    <property type="entry name" value="lambda repressor-like DNA-binding domains"/>
    <property type="match status" value="1"/>
</dbReference>
<proteinExistence type="predicted"/>
<accession>A0A2P4UPJ4</accession>
<dbReference type="Gene3D" id="1.10.260.40">
    <property type="entry name" value="lambda repressor-like DNA-binding domains"/>
    <property type="match status" value="1"/>
</dbReference>
<organism evidence="1 2">
    <name type="scientific">Actinomadura rubteroloni</name>
    <dbReference type="NCBI Taxonomy" id="1926885"/>
    <lineage>
        <taxon>Bacteria</taxon>
        <taxon>Bacillati</taxon>
        <taxon>Actinomycetota</taxon>
        <taxon>Actinomycetes</taxon>
        <taxon>Streptosporangiales</taxon>
        <taxon>Thermomonosporaceae</taxon>
        <taxon>Actinomadura</taxon>
    </lineage>
</organism>
<dbReference type="EMBL" id="MTBP01000001">
    <property type="protein sequence ID" value="POM26967.1"/>
    <property type="molecule type" value="Genomic_DNA"/>
</dbReference>
<gene>
    <name evidence="1" type="ORF">BTM25_13750</name>
</gene>
<dbReference type="RefSeq" id="WP_103561848.1">
    <property type="nucleotide sequence ID" value="NZ_MTBP01000001.1"/>
</dbReference>
<keyword evidence="2" id="KW-1185">Reference proteome</keyword>
<evidence type="ECO:0000313" key="1">
    <source>
        <dbReference type="EMBL" id="POM26967.1"/>
    </source>
</evidence>
<evidence type="ECO:0000313" key="2">
    <source>
        <dbReference type="Proteomes" id="UP000242367"/>
    </source>
</evidence>
<protein>
    <recommendedName>
        <fullName evidence="3">Helix-turn-helix domain-containing protein</fullName>
    </recommendedName>
</protein>